<dbReference type="InterPro" id="IPR041546">
    <property type="entry name" value="ClpA/ClpB_AAA_lid"/>
</dbReference>
<keyword evidence="10" id="KW-0963">Cytoplasm</keyword>
<comment type="subunit">
    <text evidence="10">Homohexamer; The oligomerization is ATP-dependent.</text>
</comment>
<dbReference type="PROSITE" id="PS00871">
    <property type="entry name" value="CLPAB_2"/>
    <property type="match status" value="1"/>
</dbReference>
<dbReference type="SUPFAM" id="SSF81923">
    <property type="entry name" value="Double Clp-N motif"/>
    <property type="match status" value="1"/>
</dbReference>
<dbReference type="GO" id="GO:0034605">
    <property type="term" value="P:cellular response to heat"/>
    <property type="evidence" value="ECO:0007669"/>
    <property type="project" value="TreeGrafter"/>
</dbReference>
<dbReference type="NCBIfam" id="TIGR03346">
    <property type="entry name" value="chaperone_ClpB"/>
    <property type="match status" value="1"/>
</dbReference>
<dbReference type="InterPro" id="IPR017730">
    <property type="entry name" value="Chaperonin_ClpB"/>
</dbReference>
<comment type="function">
    <text evidence="10">Part of a stress-induced multi-chaperone system, it is involved in the recovery of the cell from heat-induced damage, in cooperation with DnaK, DnaJ and GrpE.</text>
</comment>
<reference evidence="12 13" key="1">
    <citation type="journal article" date="2016" name="Nat. Commun.">
        <title>Thousands of microbial genomes shed light on interconnected biogeochemical processes in an aquifer system.</title>
        <authorList>
            <person name="Anantharaman K."/>
            <person name="Brown C.T."/>
            <person name="Hug L.A."/>
            <person name="Sharon I."/>
            <person name="Castelle C.J."/>
            <person name="Probst A.J."/>
            <person name="Thomas B.C."/>
            <person name="Singh A."/>
            <person name="Wilkins M.J."/>
            <person name="Karaoz U."/>
            <person name="Brodie E.L."/>
            <person name="Williams K.H."/>
            <person name="Hubbard S.S."/>
            <person name="Banfield J.F."/>
        </authorList>
    </citation>
    <scope>NUCLEOTIDE SEQUENCE [LARGE SCALE GENOMIC DNA]</scope>
</reference>
<feature type="domain" description="Clp R" evidence="11">
    <location>
        <begin position="3"/>
        <end position="149"/>
    </location>
</feature>
<evidence type="ECO:0000313" key="12">
    <source>
        <dbReference type="EMBL" id="OGL88928.1"/>
    </source>
</evidence>
<dbReference type="FunFam" id="3.40.50.300:FF:000010">
    <property type="entry name" value="Chaperone clpB 1, putative"/>
    <property type="match status" value="1"/>
</dbReference>
<dbReference type="PROSITE" id="PS51903">
    <property type="entry name" value="CLP_R"/>
    <property type="match status" value="1"/>
</dbReference>
<keyword evidence="6 9" id="KW-0143">Chaperone</keyword>
<dbReference type="GO" id="GO:0005524">
    <property type="term" value="F:ATP binding"/>
    <property type="evidence" value="ECO:0007669"/>
    <property type="project" value="UniProtKB-UniRule"/>
</dbReference>
<dbReference type="InterPro" id="IPR036628">
    <property type="entry name" value="Clp_N_dom_sf"/>
</dbReference>
<dbReference type="Pfam" id="PF07724">
    <property type="entry name" value="AAA_2"/>
    <property type="match status" value="1"/>
</dbReference>
<dbReference type="InterPro" id="IPR003959">
    <property type="entry name" value="ATPase_AAA_core"/>
</dbReference>
<dbReference type="SUPFAM" id="SSF52540">
    <property type="entry name" value="P-loop containing nucleoside triphosphate hydrolases"/>
    <property type="match status" value="2"/>
</dbReference>
<name>A0A1F7VFL7_9BACT</name>
<accession>A0A1F7VFL7</accession>
<protein>
    <recommendedName>
        <fullName evidence="10">Chaperone protein ClpB</fullName>
    </recommendedName>
</protein>
<evidence type="ECO:0000256" key="8">
    <source>
        <dbReference type="PROSITE-ProRule" id="PRU01251"/>
    </source>
</evidence>
<evidence type="ECO:0000256" key="9">
    <source>
        <dbReference type="RuleBase" id="RU004432"/>
    </source>
</evidence>
<evidence type="ECO:0000256" key="7">
    <source>
        <dbReference type="ARBA" id="ARBA00026057"/>
    </source>
</evidence>
<dbReference type="InterPro" id="IPR050130">
    <property type="entry name" value="ClpA_ClpB"/>
</dbReference>
<evidence type="ECO:0000313" key="13">
    <source>
        <dbReference type="Proteomes" id="UP000177574"/>
    </source>
</evidence>
<comment type="similarity">
    <text evidence="1 9">Belongs to the ClpA/ClpB family.</text>
</comment>
<feature type="coiled-coil region" evidence="10">
    <location>
        <begin position="410"/>
        <end position="545"/>
    </location>
</feature>
<dbReference type="Pfam" id="PF02861">
    <property type="entry name" value="Clp_N"/>
    <property type="match status" value="1"/>
</dbReference>
<dbReference type="InterPro" id="IPR028299">
    <property type="entry name" value="ClpA/B_CS2"/>
</dbReference>
<dbReference type="Pfam" id="PF17871">
    <property type="entry name" value="AAA_lid_9"/>
    <property type="match status" value="1"/>
</dbReference>
<dbReference type="CDD" id="cd00009">
    <property type="entry name" value="AAA"/>
    <property type="match status" value="1"/>
</dbReference>
<keyword evidence="3 9" id="KW-0547">Nucleotide-binding</keyword>
<evidence type="ECO:0000256" key="5">
    <source>
        <dbReference type="ARBA" id="ARBA00023054"/>
    </source>
</evidence>
<keyword evidence="2 8" id="KW-0677">Repeat</keyword>
<dbReference type="InterPro" id="IPR019489">
    <property type="entry name" value="Clp_ATPase_C"/>
</dbReference>
<gene>
    <name evidence="10" type="primary">clpB</name>
    <name evidence="12" type="ORF">A3I45_01425</name>
</gene>
<evidence type="ECO:0000256" key="2">
    <source>
        <dbReference type="ARBA" id="ARBA00022737"/>
    </source>
</evidence>
<sequence length="893" mass="99994">MLPNNFTNKAQEAIQAAHAKAIEVGQQQLEPMHLFWSLVTTEEGVVVSMLRKLNVDMSSLRADIDRELEMLPRGQQMAGPMGQVFLSESLARSFQRADQAAREFSDKYISTEHLFLGLIAASKSVAKILMSQGVSDQAVLGAFKDIRGSAKVDSPEAESRFEALKKYGRNLTDLARAEKLDPVIGRDEEIRRVMQVLSRRIKNNPVLIGEAGVGKTAIVEGLAQRIVTRDVPETLQNKELISLDIGALVAGTKYRGEFEDRLKAIIKELESSDGKHVLFIDELHTLVGAGASGEGGGMDAANILKPALARGELRAVGATTLKEYQKYIEKDPALERRFQPVLVEEPSREDTIAILRGIKEKYEIHHGVRITDPAIVAAVDLSQRYITDRFLPDKAVDLIDEAGSGLRMDIDSMPEELDRLKRDVKRLEIEKAALGMEKDKASKQRLKDLEKDLAETSEAMRELETRWLNEKEQLMHLRDLKKRIDALRAEAEIEERRGDLQKVAEIRYGRIPELESELNESAKALKEMQKERGLLKEEVDEEDVARIVSTWTGVPVSKMLESEMDKLARMEEELGTRVIGQAEAISAVSNALRRSRAGIAEENRPIGSFIFLGPTGVGKTELARALAEFMFNDEGALVRVDMSEYMEKHSVSKMTGSPPGYIGHDEGGQLTEIIRRRPYSVVLFDEIEKAHPDVFNIMLQVLDDGHVTDAKGRKVNFKNTVIVMTSNIGSNVILDADSMGTIGFSEEDEHESTSITDRADVREKVLFLLKEHFRPEFLNRVDETIIFHGLSRDHVRQIVDLQIHALEERLSEKGITLTLTKKAMDLLAEKGYDPVFGARPLRRVIQDLIMNPLAMKIITKEVSDESKVKIDAKDDALTFAISIPHHLVKQEVV</sequence>
<dbReference type="CDD" id="cd19499">
    <property type="entry name" value="RecA-like_ClpB_Hsp104-like"/>
    <property type="match status" value="1"/>
</dbReference>
<dbReference type="GO" id="GO:0005737">
    <property type="term" value="C:cytoplasm"/>
    <property type="evidence" value="ECO:0007669"/>
    <property type="project" value="UniProtKB-SubCell"/>
</dbReference>
<dbReference type="FunFam" id="3.40.50.300:FF:000120">
    <property type="entry name" value="ATP-dependent chaperone ClpB"/>
    <property type="match status" value="1"/>
</dbReference>
<dbReference type="InterPro" id="IPR001270">
    <property type="entry name" value="ClpA/B"/>
</dbReference>
<dbReference type="Pfam" id="PF00004">
    <property type="entry name" value="AAA"/>
    <property type="match status" value="1"/>
</dbReference>
<proteinExistence type="inferred from homology"/>
<evidence type="ECO:0000256" key="3">
    <source>
        <dbReference type="ARBA" id="ARBA00022741"/>
    </source>
</evidence>
<evidence type="ECO:0000256" key="1">
    <source>
        <dbReference type="ARBA" id="ARBA00008675"/>
    </source>
</evidence>
<dbReference type="SMART" id="SM01086">
    <property type="entry name" value="ClpB_D2-small"/>
    <property type="match status" value="1"/>
</dbReference>
<dbReference type="SMART" id="SM00382">
    <property type="entry name" value="AAA"/>
    <property type="match status" value="2"/>
</dbReference>
<dbReference type="InterPro" id="IPR027417">
    <property type="entry name" value="P-loop_NTPase"/>
</dbReference>
<dbReference type="PRINTS" id="PR00300">
    <property type="entry name" value="CLPPROTEASEA"/>
</dbReference>
<dbReference type="GO" id="GO:0042026">
    <property type="term" value="P:protein refolding"/>
    <property type="evidence" value="ECO:0007669"/>
    <property type="project" value="UniProtKB-UniRule"/>
</dbReference>
<dbReference type="InterPro" id="IPR004176">
    <property type="entry name" value="Clp_R_N"/>
</dbReference>
<dbReference type="Gene3D" id="3.40.50.300">
    <property type="entry name" value="P-loop containing nucleotide triphosphate hydrolases"/>
    <property type="match status" value="3"/>
</dbReference>
<evidence type="ECO:0000256" key="10">
    <source>
        <dbReference type="RuleBase" id="RU362034"/>
    </source>
</evidence>
<dbReference type="PROSITE" id="PS00870">
    <property type="entry name" value="CLPAB_1"/>
    <property type="match status" value="1"/>
</dbReference>
<comment type="subunit">
    <text evidence="7">Homohexamer. The oligomerization is ATP-dependent.</text>
</comment>
<dbReference type="PANTHER" id="PTHR11638:SF18">
    <property type="entry name" value="HEAT SHOCK PROTEIN 104"/>
    <property type="match status" value="1"/>
</dbReference>
<dbReference type="Gene3D" id="1.10.8.60">
    <property type="match status" value="1"/>
</dbReference>
<dbReference type="EMBL" id="MGET01000057">
    <property type="protein sequence ID" value="OGL88928.1"/>
    <property type="molecule type" value="Genomic_DNA"/>
</dbReference>
<dbReference type="Gene3D" id="1.10.1780.10">
    <property type="entry name" value="Clp, N-terminal domain"/>
    <property type="match status" value="1"/>
</dbReference>
<dbReference type="FunFam" id="3.40.50.300:FF:000025">
    <property type="entry name" value="ATP-dependent Clp protease subunit"/>
    <property type="match status" value="1"/>
</dbReference>
<keyword evidence="4 9" id="KW-0067">ATP-binding</keyword>
<dbReference type="InterPro" id="IPR003593">
    <property type="entry name" value="AAA+_ATPase"/>
</dbReference>
<evidence type="ECO:0000256" key="4">
    <source>
        <dbReference type="ARBA" id="ARBA00022840"/>
    </source>
</evidence>
<dbReference type="GO" id="GO:0016887">
    <property type="term" value="F:ATP hydrolysis activity"/>
    <property type="evidence" value="ECO:0007669"/>
    <property type="project" value="InterPro"/>
</dbReference>
<keyword evidence="10" id="KW-0346">Stress response</keyword>
<evidence type="ECO:0000259" key="11">
    <source>
        <dbReference type="PROSITE" id="PS51903"/>
    </source>
</evidence>
<organism evidence="12 13">
    <name type="scientific">Candidatus Uhrbacteria bacterium RIFCSPLOWO2_02_FULL_53_10</name>
    <dbReference type="NCBI Taxonomy" id="1802411"/>
    <lineage>
        <taxon>Bacteria</taxon>
        <taxon>Candidatus Uhriibacteriota</taxon>
    </lineage>
</organism>
<dbReference type="FunFam" id="1.10.8.60:FF:000017">
    <property type="entry name" value="ATP-dependent chaperone ClpB"/>
    <property type="match status" value="1"/>
</dbReference>
<dbReference type="Proteomes" id="UP000177574">
    <property type="component" value="Unassembled WGS sequence"/>
</dbReference>
<dbReference type="PANTHER" id="PTHR11638">
    <property type="entry name" value="ATP-DEPENDENT CLP PROTEASE"/>
    <property type="match status" value="1"/>
</dbReference>
<dbReference type="AlphaFoldDB" id="A0A1F7VFL7"/>
<dbReference type="Pfam" id="PF10431">
    <property type="entry name" value="ClpB_D2-small"/>
    <property type="match status" value="1"/>
</dbReference>
<keyword evidence="5 10" id="KW-0175">Coiled coil</keyword>
<dbReference type="InterPro" id="IPR018368">
    <property type="entry name" value="ClpA/B_CS1"/>
</dbReference>
<comment type="subcellular location">
    <subcellularLocation>
        <location evidence="10">Cytoplasm</location>
    </subcellularLocation>
</comment>
<evidence type="ECO:0000256" key="6">
    <source>
        <dbReference type="ARBA" id="ARBA00023186"/>
    </source>
</evidence>
<comment type="caution">
    <text evidence="12">The sequence shown here is derived from an EMBL/GenBank/DDBJ whole genome shotgun (WGS) entry which is preliminary data.</text>
</comment>